<dbReference type="Proteomes" id="UP000326565">
    <property type="component" value="Unassembled WGS sequence"/>
</dbReference>
<feature type="compositionally biased region" description="Low complexity" evidence="1">
    <location>
        <begin position="139"/>
        <end position="154"/>
    </location>
</feature>
<feature type="compositionally biased region" description="Basic and acidic residues" evidence="1">
    <location>
        <begin position="1384"/>
        <end position="1393"/>
    </location>
</feature>
<protein>
    <recommendedName>
        <fullName evidence="2">PhoD-like phosphatase domain-containing protein</fullName>
    </recommendedName>
</protein>
<dbReference type="InterPro" id="IPR038607">
    <property type="entry name" value="PhoD-like_sf"/>
</dbReference>
<feature type="region of interest" description="Disordered" evidence="1">
    <location>
        <begin position="1"/>
        <end position="171"/>
    </location>
</feature>
<evidence type="ECO:0000313" key="3">
    <source>
        <dbReference type="EMBL" id="KAB8079194.1"/>
    </source>
</evidence>
<feature type="compositionally biased region" description="Basic and acidic residues" evidence="1">
    <location>
        <begin position="46"/>
        <end position="61"/>
    </location>
</feature>
<dbReference type="EMBL" id="ML732152">
    <property type="protein sequence ID" value="KAB8079194.1"/>
    <property type="molecule type" value="Genomic_DNA"/>
</dbReference>
<feature type="region of interest" description="Disordered" evidence="1">
    <location>
        <begin position="1323"/>
        <end position="1401"/>
    </location>
</feature>
<reference evidence="3 4" key="1">
    <citation type="submission" date="2019-04" db="EMBL/GenBank/DDBJ databases">
        <title>Friends and foes A comparative genomics study of 23 Aspergillus species from section Flavi.</title>
        <authorList>
            <consortium name="DOE Joint Genome Institute"/>
            <person name="Kjaerbolling I."/>
            <person name="Vesth T."/>
            <person name="Frisvad J.C."/>
            <person name="Nybo J.L."/>
            <person name="Theobald S."/>
            <person name="Kildgaard S."/>
            <person name="Isbrandt T."/>
            <person name="Kuo A."/>
            <person name="Sato A."/>
            <person name="Lyhne E.K."/>
            <person name="Kogle M.E."/>
            <person name="Wiebenga A."/>
            <person name="Kun R.S."/>
            <person name="Lubbers R.J."/>
            <person name="Makela M.R."/>
            <person name="Barry K."/>
            <person name="Chovatia M."/>
            <person name="Clum A."/>
            <person name="Daum C."/>
            <person name="Haridas S."/>
            <person name="He G."/>
            <person name="LaButti K."/>
            <person name="Lipzen A."/>
            <person name="Mondo S."/>
            <person name="Riley R."/>
            <person name="Salamov A."/>
            <person name="Simmons B.A."/>
            <person name="Magnuson J.K."/>
            <person name="Henrissat B."/>
            <person name="Mortensen U.H."/>
            <person name="Larsen T.O."/>
            <person name="Devries R.P."/>
            <person name="Grigoriev I.V."/>
            <person name="Machida M."/>
            <person name="Baker S.E."/>
            <person name="Andersen M.R."/>
        </authorList>
    </citation>
    <scope>NUCLEOTIDE SEQUENCE [LARGE SCALE GENOMIC DNA]</scope>
    <source>
        <strain evidence="3 4">CBS 151.66</strain>
    </source>
</reference>
<evidence type="ECO:0000313" key="4">
    <source>
        <dbReference type="Proteomes" id="UP000326565"/>
    </source>
</evidence>
<feature type="compositionally biased region" description="Low complexity" evidence="1">
    <location>
        <begin position="1233"/>
        <end position="1246"/>
    </location>
</feature>
<accession>A0A5N5XI01</accession>
<feature type="compositionally biased region" description="Polar residues" evidence="1">
    <location>
        <begin position="303"/>
        <end position="331"/>
    </location>
</feature>
<dbReference type="CDD" id="cd07389">
    <property type="entry name" value="MPP_PhoD"/>
    <property type="match status" value="1"/>
</dbReference>
<feature type="compositionally biased region" description="Basic and acidic residues" evidence="1">
    <location>
        <begin position="86"/>
        <end position="98"/>
    </location>
</feature>
<dbReference type="Gene3D" id="3.60.21.70">
    <property type="entry name" value="PhoD-like phosphatase"/>
    <property type="match status" value="1"/>
</dbReference>
<evidence type="ECO:0000259" key="2">
    <source>
        <dbReference type="Pfam" id="PF19050"/>
    </source>
</evidence>
<dbReference type="Pfam" id="PF19050">
    <property type="entry name" value="PhoD_2"/>
    <property type="match status" value="2"/>
</dbReference>
<feature type="compositionally biased region" description="Polar residues" evidence="1">
    <location>
        <begin position="36"/>
        <end position="45"/>
    </location>
</feature>
<dbReference type="InterPro" id="IPR018946">
    <property type="entry name" value="PhoD-like_MPP"/>
</dbReference>
<feature type="compositionally biased region" description="Basic and acidic residues" evidence="1">
    <location>
        <begin position="202"/>
        <end position="212"/>
    </location>
</feature>
<sequence length="1401" mass="155756">MVTASSRRPPHEGSMPPQSTLSNGGLRAPSHRRQQSHNLNPTSMNHENDSDHTNESLEIPRTRSVSYKNSPAAVRGHQASRSFSARTKELSHDEHPNWMDKPLPPEPYASPDEYATSRGSRTDSRLSISSSVKRDDSRSAPSPLYSQSSPLSRSNTVRSTTDQQHDWAADRSPLQKLEVALNGISKEEKRARALEAERRLKEQMARQRRGDNRAAAPAQTRQGTVAREDTNSVDDVTQRTGPEQPALPRQREAHGPSDHTISTRARPPVQHHVPLPANVPQHAKGQAPTAGVVRTGSVPRRSVSVSHQAGSNRMGSRSMNTKMPQDTSAPLPSQIHPPSAPRMTAQGQLNPRAAGQAPHPSLATPQGGSRPQAITRKELPAAAIAPQQADMSAYSAGYGVTSNAAPAKSDSSGEIDGNITMTTQSFESEPTSQPKPKRQTVSFNVPPPTPPPLSDWKTAPVARLGASDFDYQNLDADRSKAWWEGGGSKNRRKSRALPINYQKPPTQMPSSNKRFQPQLFLKCGPLLRYGGLKRVRIDGPNGPFDKETWRGSVLIVTRDSLSSYELPPTLRLFPQPMDLLPPPPTELNGENAKLAPEYVDPAAGLMKFGRDGRPLYVKPVEHTEEELDLSAIENDDGIYEMSPSIMDYSSEGIKHPIPADRVHSMDGETAGFYKEVAGARLYADPGRDVTFWRFNIEVELGQTQQRIAYRLNQGPALGFWVPARGQSMNIMYHTCNGFTPGVDSNKLSGPDPLWRDVLNEHQTRPFHAMIGGGDQIFNDKITAESTFFQDWVRIKDIHDKYDTPLSMDFKAELESSFLEHYSRWFSQGLFSLANSQIPMVNIWNDHEIIEGFGSYPDEFMGTPVISGLGNIAFKYYLLFQHHSVPEETEADEPSWLLGAQPGPYINQRSRNLFMSLGGGVSLLGLDCRTERMNDEILSEQSCDLIWDRCHREIARGETKHLLVLLSIPVAYPRVAMVKNILNSRKSLGKAGLFGGLVNKSGSKVEIFDDHWTAKHHKSERTYLIEDLQDLAAEKSVRVTILSGDVHLAAIGQFYSNPRLNVPKDKDYRYMPNIISSGIADMPETEMVSDMLNKRNRVHHLDTNTDEDMIPIFTHDVNNKPRNNKRLLPRRNWCSIREYQPGFTPQGTPETESPPPPAEEPRPGKLQRTLSLTRGDRPQGSGGLLRRLSLRGRPPTKEFNFGGNPVGRRMSMDGPFPPAETGDSYFPPPPDFRPGPFLRRPTNLSQKASKKAAKQGDDGVGAYVNLEGGLAITLNLELNPKDPSGITAPYKLLVPMLRYEGNEYDPPATPVAKGWKRWLSVRRKKREKRQVEDTDAEVGLSDGEDEDEYDDYENYGRSPGREHEYVAGRDAPPESLVPVAGPNGPDHDGVAEISRRKKWFGR</sequence>
<name>A0A5N5XI01_9EURO</name>
<keyword evidence="4" id="KW-1185">Reference proteome</keyword>
<dbReference type="OrthoDB" id="9999821at2759"/>
<gene>
    <name evidence="3" type="ORF">BDV29DRAFT_165072</name>
</gene>
<feature type="compositionally biased region" description="Low complexity" evidence="1">
    <location>
        <begin position="1183"/>
        <end position="1192"/>
    </location>
</feature>
<dbReference type="GO" id="GO:0016020">
    <property type="term" value="C:membrane"/>
    <property type="evidence" value="ECO:0007669"/>
    <property type="project" value="TreeGrafter"/>
</dbReference>
<feature type="compositionally biased region" description="Acidic residues" evidence="1">
    <location>
        <begin position="1341"/>
        <end position="1352"/>
    </location>
</feature>
<feature type="region of interest" description="Disordered" evidence="1">
    <location>
        <begin position="1138"/>
        <end position="1255"/>
    </location>
</feature>
<organism evidence="3 4">
    <name type="scientific">Aspergillus leporis</name>
    <dbReference type="NCBI Taxonomy" id="41062"/>
    <lineage>
        <taxon>Eukaryota</taxon>
        <taxon>Fungi</taxon>
        <taxon>Dikarya</taxon>
        <taxon>Ascomycota</taxon>
        <taxon>Pezizomycotina</taxon>
        <taxon>Eurotiomycetes</taxon>
        <taxon>Eurotiomycetidae</taxon>
        <taxon>Eurotiales</taxon>
        <taxon>Aspergillaceae</taxon>
        <taxon>Aspergillus</taxon>
        <taxon>Aspergillus subgen. Circumdati</taxon>
    </lineage>
</organism>
<feature type="region of interest" description="Disordered" evidence="1">
    <location>
        <begin position="424"/>
        <end position="456"/>
    </location>
</feature>
<feature type="domain" description="PhoD-like phosphatase" evidence="2">
    <location>
        <begin position="984"/>
        <end position="1142"/>
    </location>
</feature>
<dbReference type="PANTHER" id="PTHR46689">
    <property type="entry name" value="MEMBRANE PROTEIN, PUTATIVE-RELATED"/>
    <property type="match status" value="1"/>
</dbReference>
<dbReference type="InterPro" id="IPR043904">
    <property type="entry name" value="PhoD_2-like"/>
</dbReference>
<proteinExistence type="predicted"/>
<feature type="compositionally biased region" description="Polar residues" evidence="1">
    <location>
        <begin position="424"/>
        <end position="443"/>
    </location>
</feature>
<feature type="region of interest" description="Disordered" evidence="1">
    <location>
        <begin position="202"/>
        <end position="371"/>
    </location>
</feature>
<dbReference type="PANTHER" id="PTHR46689:SF1">
    <property type="entry name" value="PHOD-LIKE PHOSPHATASE DOMAIN-CONTAINING PROTEIN"/>
    <property type="match status" value="1"/>
</dbReference>
<evidence type="ECO:0000256" key="1">
    <source>
        <dbReference type="SAM" id="MobiDB-lite"/>
    </source>
</evidence>
<feature type="domain" description="PhoD-like phosphatase" evidence="2">
    <location>
        <begin position="726"/>
        <end position="982"/>
    </location>
</feature>